<evidence type="ECO:0000256" key="1">
    <source>
        <dbReference type="ARBA" id="ARBA00006676"/>
    </source>
</evidence>
<feature type="compositionally biased region" description="Basic and acidic residues" evidence="2">
    <location>
        <begin position="123"/>
        <end position="141"/>
    </location>
</feature>
<dbReference type="InterPro" id="IPR006329">
    <property type="entry name" value="AMPD"/>
</dbReference>
<dbReference type="GeneID" id="94430408"/>
<dbReference type="AlphaFoldDB" id="A0A2C6KRR9"/>
<dbReference type="Proteomes" id="UP000221165">
    <property type="component" value="Unassembled WGS sequence"/>
</dbReference>
<dbReference type="GO" id="GO:0005829">
    <property type="term" value="C:cytosol"/>
    <property type="evidence" value="ECO:0007669"/>
    <property type="project" value="TreeGrafter"/>
</dbReference>
<comment type="caution">
    <text evidence="3">The sequence shown here is derived from an EMBL/GenBank/DDBJ whole genome shotgun (WGS) entry which is preliminary data.</text>
</comment>
<organism evidence="3 4">
    <name type="scientific">Cystoisospora suis</name>
    <dbReference type="NCBI Taxonomy" id="483139"/>
    <lineage>
        <taxon>Eukaryota</taxon>
        <taxon>Sar</taxon>
        <taxon>Alveolata</taxon>
        <taxon>Apicomplexa</taxon>
        <taxon>Conoidasida</taxon>
        <taxon>Coccidia</taxon>
        <taxon>Eucoccidiorida</taxon>
        <taxon>Eimeriorina</taxon>
        <taxon>Sarcocystidae</taxon>
        <taxon>Cystoisospora</taxon>
    </lineage>
</organism>
<dbReference type="GO" id="GO:0032264">
    <property type="term" value="P:IMP salvage"/>
    <property type="evidence" value="ECO:0007669"/>
    <property type="project" value="InterPro"/>
</dbReference>
<dbReference type="EMBL" id="MIGC01003632">
    <property type="protein sequence ID" value="PHJ19125.1"/>
    <property type="molecule type" value="Genomic_DNA"/>
</dbReference>
<dbReference type="GO" id="GO:0003876">
    <property type="term" value="F:AMP deaminase activity"/>
    <property type="evidence" value="ECO:0007669"/>
    <property type="project" value="InterPro"/>
</dbReference>
<dbReference type="Pfam" id="PF19326">
    <property type="entry name" value="AMP_deaminase"/>
    <property type="match status" value="1"/>
</dbReference>
<feature type="compositionally biased region" description="Polar residues" evidence="2">
    <location>
        <begin position="94"/>
        <end position="104"/>
    </location>
</feature>
<dbReference type="RefSeq" id="XP_067920827.1">
    <property type="nucleotide sequence ID" value="XM_068067197.1"/>
</dbReference>
<sequence length="916" mass="101111">MSSTMTGENAPHESAVDGKPAVELDSSGKGVTDRRTDNPFSSAGEGRTTVMKSGSELSLSLSRRDTGVERSQSINTREEDEETQASSIDAMKSFDSSISPTPDAQTLRPRDGAQAGLPGAFGKRGEGLRENDSSPEMEKRHVPSVPPSSFARYAATTGPSLEVPSQERGGHSDWNGGVGPLVAVRYASDSVLPSSSSSSSSATARGLLHHPVGGKEVDRHGNKSAVSGDDVISHTASCTSQCLGVPRRADAGLLDGTVDATHEGGKIDDEKMGWSYMFKKLLSLNFKDAGAVTYLDKLPTVPAKAGSAAAAAVSPALGPLSSASATRRSVAPPLPPTQSIGSNAVCLPGAQQPQQGLAGGLGYVRMVPSKDLAVASSVCDESVEAVRLLAHALQLRQSWSFAFPEPPRSHAVVLLTEQEKATRRSHEPLYDPTKIPLLPPCNAQFRMVDGVYNVFWDPNTDGSSTTGKRESMHDEQDSSPPLLWADHPIPDVLQFLRALKDIMTAVQNPACKSFCYKRLKYLEGKFNLHLMFNAPAEVAETKYNFHRDFYNVRKVDTHIHHSACMQQKHLLRFIRKKYRTEADTYVAKTRDGREQTLKDMFHSEVGICAHDASVDHLDVHALGSCFQRFDLFNQKYNPFGQRTLRDVFLKTDNYIEGRFLAEITREVISDLEERRYQHVEWRLSIYGRSRDEWAKLAKWVVKNKLFSARVRWMIQVPRLYHVYKRLGMISSFGDLLSNVFEPLFEAVRNPSENPDLFTFLSIIVGWDSVDDESYASKYTMEGGELPRPEDWTGENNPPYSYWGYYMYANIRALNHLLTARGMRPLAFRPHCGEAGSVSHLATMFLLADAINHGIMLKKCPVLQFLFYLAQIGLAVSPLSNNALFMDIGKHPRVPLYTEVYTDATPASWLGCGISNL</sequence>
<accession>A0A2C6KRR9</accession>
<comment type="similarity">
    <text evidence="1">Belongs to the metallo-dependent hydrolases superfamily. Adenosine and AMP deaminases family.</text>
</comment>
<dbReference type="Gene3D" id="3.20.20.140">
    <property type="entry name" value="Metal-dependent hydrolases"/>
    <property type="match status" value="2"/>
</dbReference>
<dbReference type="InterPro" id="IPR032466">
    <property type="entry name" value="Metal_Hydrolase"/>
</dbReference>
<evidence type="ECO:0000256" key="2">
    <source>
        <dbReference type="SAM" id="MobiDB-lite"/>
    </source>
</evidence>
<feature type="compositionally biased region" description="Basic and acidic residues" evidence="2">
    <location>
        <begin position="10"/>
        <end position="22"/>
    </location>
</feature>
<evidence type="ECO:0000313" key="4">
    <source>
        <dbReference type="Proteomes" id="UP000221165"/>
    </source>
</evidence>
<proteinExistence type="inferred from homology"/>
<dbReference type="SUPFAM" id="SSF51556">
    <property type="entry name" value="Metallo-dependent hydrolases"/>
    <property type="match status" value="1"/>
</dbReference>
<dbReference type="PANTHER" id="PTHR11359:SF0">
    <property type="entry name" value="AMP DEAMINASE"/>
    <property type="match status" value="1"/>
</dbReference>
<dbReference type="OrthoDB" id="1723809at2759"/>
<protein>
    <submittedName>
        <fullName evidence="3">Amp deaminase</fullName>
    </submittedName>
</protein>
<dbReference type="PANTHER" id="PTHR11359">
    <property type="entry name" value="AMP DEAMINASE"/>
    <property type="match status" value="1"/>
</dbReference>
<keyword evidence="4" id="KW-1185">Reference proteome</keyword>
<gene>
    <name evidence="3" type="ORF">CSUI_007047</name>
</gene>
<dbReference type="GO" id="GO:0046033">
    <property type="term" value="P:AMP metabolic process"/>
    <property type="evidence" value="ECO:0007669"/>
    <property type="project" value="TreeGrafter"/>
</dbReference>
<reference evidence="3 4" key="1">
    <citation type="journal article" date="2017" name="Int. J. Parasitol.">
        <title>The genome of the protozoan parasite Cystoisospora suis and a reverse vaccinology approach to identify vaccine candidates.</title>
        <authorList>
            <person name="Palmieri N."/>
            <person name="Shrestha A."/>
            <person name="Ruttkowski B."/>
            <person name="Beck T."/>
            <person name="Vogl C."/>
            <person name="Tomley F."/>
            <person name="Blake D.P."/>
            <person name="Joachim A."/>
        </authorList>
    </citation>
    <scope>NUCLEOTIDE SEQUENCE [LARGE SCALE GENOMIC DNA]</scope>
    <source>
        <strain evidence="3 4">Wien I</strain>
    </source>
</reference>
<evidence type="ECO:0000313" key="3">
    <source>
        <dbReference type="EMBL" id="PHJ19125.1"/>
    </source>
</evidence>
<feature type="region of interest" description="Disordered" evidence="2">
    <location>
        <begin position="1"/>
        <end position="152"/>
    </location>
</feature>
<name>A0A2C6KRR9_9APIC</name>
<dbReference type="VEuPathDB" id="ToxoDB:CSUI_007047"/>